<dbReference type="GO" id="GO:0006355">
    <property type="term" value="P:regulation of DNA-templated transcription"/>
    <property type="evidence" value="ECO:0007669"/>
    <property type="project" value="InterPro"/>
</dbReference>
<sequence>MKVIRNINNNVAVCVDDNNHEVIAFGKGIGFKKAPYEIELSQIDRTYYNLDPHYVSLLNELPEDVLEVSYEIVKKGSAYLKVELNRTFWFSLCDHINFAIENCKKGLVLSNPMTNEIRHLYEKEMLLGKWAVKHIDRRLKIRLPQSEEANIAMHFINAKQEVKKNDEKDDFEHFVEDITDIVESEMDIIIDRSGFSYSRFVTHLKYLLKRTNQMSKDFSDNIKMYEDVYQKYPELRKVIEKIKCYIYSELNIEPSKEELLYLMIHINRLCAKEGL</sequence>
<name>A0A7X2N1H4_9FIRM</name>
<dbReference type="SMART" id="SM01061">
    <property type="entry name" value="CAT_RBD"/>
    <property type="match status" value="1"/>
</dbReference>
<evidence type="ECO:0000313" key="3">
    <source>
        <dbReference type="EMBL" id="MSS00764.1"/>
    </source>
</evidence>
<evidence type="ECO:0000313" key="4">
    <source>
        <dbReference type="Proteomes" id="UP000470082"/>
    </source>
</evidence>
<dbReference type="InterPro" id="IPR036650">
    <property type="entry name" value="CAT_RNA-bd_dom_sf"/>
</dbReference>
<dbReference type="Gene3D" id="1.10.1790.10">
    <property type="entry name" value="PRD domain"/>
    <property type="match status" value="2"/>
</dbReference>
<evidence type="ECO:0000259" key="2">
    <source>
        <dbReference type="PROSITE" id="PS51372"/>
    </source>
</evidence>
<protein>
    <submittedName>
        <fullName evidence="3">PRD domain-containing protein</fullName>
    </submittedName>
</protein>
<dbReference type="Pfam" id="PF00874">
    <property type="entry name" value="PRD"/>
    <property type="match status" value="2"/>
</dbReference>
<dbReference type="RefSeq" id="WP_154459239.1">
    <property type="nucleotide sequence ID" value="NZ_VUMM01000002.1"/>
</dbReference>
<proteinExistence type="predicted"/>
<dbReference type="PANTHER" id="PTHR30185:SF15">
    <property type="entry name" value="CRYPTIC BETA-GLUCOSIDE BGL OPERON ANTITERMINATOR"/>
    <property type="match status" value="1"/>
</dbReference>
<keyword evidence="4" id="KW-1185">Reference proteome</keyword>
<dbReference type="PANTHER" id="PTHR30185">
    <property type="entry name" value="CRYPTIC BETA-GLUCOSIDE BGL OPERON ANTITERMINATOR"/>
    <property type="match status" value="1"/>
</dbReference>
<dbReference type="Proteomes" id="UP000470082">
    <property type="component" value="Unassembled WGS sequence"/>
</dbReference>
<organism evidence="3 4">
    <name type="scientific">Floccifex porci</name>
    <dbReference type="NCBI Taxonomy" id="2606629"/>
    <lineage>
        <taxon>Bacteria</taxon>
        <taxon>Bacillati</taxon>
        <taxon>Bacillota</taxon>
        <taxon>Erysipelotrichia</taxon>
        <taxon>Erysipelotrichales</taxon>
        <taxon>Erysipelotrichaceae</taxon>
        <taxon>Floccifex</taxon>
    </lineage>
</organism>
<dbReference type="PROSITE" id="PS51372">
    <property type="entry name" value="PRD_2"/>
    <property type="match status" value="2"/>
</dbReference>
<dbReference type="InterPro" id="IPR011608">
    <property type="entry name" value="PRD"/>
</dbReference>
<feature type="domain" description="PRD" evidence="2">
    <location>
        <begin position="166"/>
        <end position="275"/>
    </location>
</feature>
<accession>A0A7X2N1H4</accession>
<dbReference type="EMBL" id="VUMM01000002">
    <property type="protein sequence ID" value="MSS00764.1"/>
    <property type="molecule type" value="Genomic_DNA"/>
</dbReference>
<dbReference type="SUPFAM" id="SSF50151">
    <property type="entry name" value="SacY-like RNA-binding domain"/>
    <property type="match status" value="1"/>
</dbReference>
<dbReference type="InterPro" id="IPR004341">
    <property type="entry name" value="CAT_RNA-bd_dom"/>
</dbReference>
<keyword evidence="1" id="KW-0677">Repeat</keyword>
<gene>
    <name evidence="3" type="ORF">FYJ50_01290</name>
</gene>
<dbReference type="AlphaFoldDB" id="A0A7X2N1H4"/>
<dbReference type="InterPro" id="IPR036634">
    <property type="entry name" value="PRD_sf"/>
</dbReference>
<evidence type="ECO:0000256" key="1">
    <source>
        <dbReference type="ARBA" id="ARBA00022737"/>
    </source>
</evidence>
<dbReference type="GO" id="GO:0003723">
    <property type="term" value="F:RNA binding"/>
    <property type="evidence" value="ECO:0007669"/>
    <property type="project" value="InterPro"/>
</dbReference>
<reference evidence="3 4" key="1">
    <citation type="submission" date="2019-08" db="EMBL/GenBank/DDBJ databases">
        <title>In-depth cultivation of the pig gut microbiome towards novel bacterial diversity and tailored functional studies.</title>
        <authorList>
            <person name="Wylensek D."/>
            <person name="Hitch T.C.A."/>
            <person name="Clavel T."/>
        </authorList>
    </citation>
    <scope>NUCLEOTIDE SEQUENCE [LARGE SCALE GENOMIC DNA]</scope>
    <source>
        <strain evidence="3 4">LKV-178-WT-2G</strain>
    </source>
</reference>
<dbReference type="SUPFAM" id="SSF63520">
    <property type="entry name" value="PTS-regulatory domain, PRD"/>
    <property type="match status" value="2"/>
</dbReference>
<dbReference type="Gene3D" id="2.30.24.10">
    <property type="entry name" value="CAT RNA-binding domain"/>
    <property type="match status" value="1"/>
</dbReference>
<dbReference type="InterPro" id="IPR050661">
    <property type="entry name" value="BglG_antiterminators"/>
</dbReference>
<dbReference type="Pfam" id="PF03123">
    <property type="entry name" value="CAT_RBD"/>
    <property type="match status" value="1"/>
</dbReference>
<comment type="caution">
    <text evidence="3">The sequence shown here is derived from an EMBL/GenBank/DDBJ whole genome shotgun (WGS) entry which is preliminary data.</text>
</comment>
<feature type="domain" description="PRD" evidence="2">
    <location>
        <begin position="60"/>
        <end position="165"/>
    </location>
</feature>